<keyword evidence="1" id="KW-0732">Signal</keyword>
<dbReference type="Proteomes" id="UP001320119">
    <property type="component" value="Chromosome"/>
</dbReference>
<evidence type="ECO:0000259" key="2">
    <source>
        <dbReference type="Pfam" id="PF13449"/>
    </source>
</evidence>
<dbReference type="RefSeq" id="WP_236986836.1">
    <property type="nucleotide sequence ID" value="NZ_AP023086.1"/>
</dbReference>
<keyword evidence="4" id="KW-1185">Reference proteome</keyword>
<dbReference type="KEGG" id="marq:MARGE09_P1565"/>
<name>A0AAN1WGX6_9GAMM</name>
<feature type="domain" description="Phytase-like" evidence="2">
    <location>
        <begin position="478"/>
        <end position="771"/>
    </location>
</feature>
<dbReference type="PANTHER" id="PTHR46928:SF1">
    <property type="entry name" value="MESENCHYME-SPECIFIC CELL SURFACE GLYCOPROTEIN"/>
    <property type="match status" value="1"/>
</dbReference>
<evidence type="ECO:0000313" key="4">
    <source>
        <dbReference type="Proteomes" id="UP001320119"/>
    </source>
</evidence>
<sequence>MNFQKSALAFAITLSLGALSGCSDDDDKSSLASSVAASSDAQNSSAASSSAAALAMTFNRLSTFAVCEQLDATCNVDDETVAEIVTASNDGNTLIYTDGVQNSLGFIDITDAAMPKKMGTVVLAGEPTSVAVVGNYVVAGVNTSADYVNTSGELAIIDLATQMIVRTLDLGGQPDSVAVSPDGKYIAVAIENERDEDLGDGMPPQLPAGFLMVVDVADTVDAWAARKVELVNLDDMLFPADPEPEFVSINSDNIAVVTLQENNHIAMVDLASGAVTASFSAGTVDLVNIDATEEGELHFTESLDGVVREPDGVTWMGTEYFATANEGDMDGGSRGFSIFDKNGNVIWDAGNMLEHLAARFGHYPDERAGNKGNEPENVAYGMYGDTGYLFVNAERAGLVFVFDVNDPTAPLFKQALPAGVGPEGALAIPSRNLVIVANEKDARADKLRSSVMVYQLGDGTAQYPTIESVNRDNDTPIGWGAMSGLAAGTDNTLYAIEDSFYNSNRIFTLDVSAQPAKLTAETTLMDSNDVLASMPAADLAEDDIARAGVFDKHDLMAMINSDKSVNLDPEGIAVASDGGFWLASEGAGTVGDDTRPIESLNLLLKVATTGVIEKAITLPEAVNAMQVRFGFEGVTEADGKVYVAFQRAWGDETEVRIGIYDIAMESWEFVFYPLDAKESQAGGWVGLSDITAIGSGKFLVLERDNQNGFDAAIKRIYEIDLMSVAAGSTVTKTLVRDLMADLRQTKGMVPEKIEGLAVTSEGDVYIVNDNDGVDDNSGETQLMNLGKLLD</sequence>
<gene>
    <name evidence="3" type="ORF">MARGE09_P1565</name>
</gene>
<feature type="signal peptide" evidence="1">
    <location>
        <begin position="1"/>
        <end position="20"/>
    </location>
</feature>
<dbReference type="InterPro" id="IPR027372">
    <property type="entry name" value="Phytase-like_dom"/>
</dbReference>
<dbReference type="Gene3D" id="2.130.10.10">
    <property type="entry name" value="YVTN repeat-like/Quinoprotein amine dehydrogenase"/>
    <property type="match status" value="1"/>
</dbReference>
<dbReference type="InterPro" id="IPR011044">
    <property type="entry name" value="Quino_amine_DH_bsu"/>
</dbReference>
<dbReference type="Pfam" id="PF13449">
    <property type="entry name" value="Phytase-like"/>
    <property type="match status" value="1"/>
</dbReference>
<evidence type="ECO:0000313" key="3">
    <source>
        <dbReference type="EMBL" id="BCD97364.1"/>
    </source>
</evidence>
<feature type="chain" id="PRO_5042862988" description="Phytase-like domain-containing protein" evidence="1">
    <location>
        <begin position="21"/>
        <end position="790"/>
    </location>
</feature>
<proteinExistence type="predicted"/>
<organism evidence="3 4">
    <name type="scientific">Marinagarivorans cellulosilyticus</name>
    <dbReference type="NCBI Taxonomy" id="2721545"/>
    <lineage>
        <taxon>Bacteria</taxon>
        <taxon>Pseudomonadati</taxon>
        <taxon>Pseudomonadota</taxon>
        <taxon>Gammaproteobacteria</taxon>
        <taxon>Cellvibrionales</taxon>
        <taxon>Cellvibrionaceae</taxon>
        <taxon>Marinagarivorans</taxon>
    </lineage>
</organism>
<reference evidence="3 4" key="1">
    <citation type="journal article" date="2022" name="IScience">
        <title>An ultrasensitive nanofiber-based assay for enzymatic hydrolysis and deep-sea microbial degradation of cellulose.</title>
        <authorList>
            <person name="Tsudome M."/>
            <person name="Tachioka M."/>
            <person name="Miyazaki M."/>
            <person name="Uchimura K."/>
            <person name="Tsuda M."/>
            <person name="Takaki Y."/>
            <person name="Deguchi S."/>
        </authorList>
    </citation>
    <scope>NUCLEOTIDE SEQUENCE [LARGE SCALE GENOMIC DNA]</scope>
    <source>
        <strain evidence="3 4">GE09</strain>
    </source>
</reference>
<protein>
    <recommendedName>
        <fullName evidence="2">Phytase-like domain-containing protein</fullName>
    </recommendedName>
</protein>
<dbReference type="PROSITE" id="PS51257">
    <property type="entry name" value="PROKAR_LIPOPROTEIN"/>
    <property type="match status" value="1"/>
</dbReference>
<dbReference type="EMBL" id="AP023086">
    <property type="protein sequence ID" value="BCD97364.1"/>
    <property type="molecule type" value="Genomic_DNA"/>
</dbReference>
<dbReference type="InterPro" id="IPR015943">
    <property type="entry name" value="WD40/YVTN_repeat-like_dom_sf"/>
</dbReference>
<dbReference type="InterPro" id="IPR052956">
    <property type="entry name" value="Mesenchyme-surface_protein"/>
</dbReference>
<accession>A0AAN1WGX6</accession>
<dbReference type="AlphaFoldDB" id="A0AAN1WGX6"/>
<evidence type="ECO:0000256" key="1">
    <source>
        <dbReference type="SAM" id="SignalP"/>
    </source>
</evidence>
<dbReference type="SUPFAM" id="SSF50969">
    <property type="entry name" value="YVTN repeat-like/Quinoprotein amine dehydrogenase"/>
    <property type="match status" value="1"/>
</dbReference>
<dbReference type="SUPFAM" id="SSF75011">
    <property type="entry name" value="3-carboxy-cis,cis-mucoante lactonizing enzyme"/>
    <property type="match status" value="1"/>
</dbReference>
<dbReference type="PANTHER" id="PTHR46928">
    <property type="entry name" value="MESENCHYME-SPECIFIC CELL SURFACE GLYCOPROTEIN"/>
    <property type="match status" value="1"/>
</dbReference>